<keyword evidence="2 3" id="KW-0175">Coiled coil</keyword>
<dbReference type="EMBL" id="CAJPIZ010031009">
    <property type="protein sequence ID" value="CAG2120026.1"/>
    <property type="molecule type" value="Genomic_DNA"/>
</dbReference>
<dbReference type="Pfam" id="PF02185">
    <property type="entry name" value="HR1"/>
    <property type="match status" value="3"/>
</dbReference>
<dbReference type="FunFam" id="1.10.287.160:FF:000001">
    <property type="entry name" value="Putative serine/threonine-protein kinase N2"/>
    <property type="match status" value="1"/>
</dbReference>
<dbReference type="CDD" id="cd11622">
    <property type="entry name" value="HR1_PKN_1"/>
    <property type="match status" value="1"/>
</dbReference>
<dbReference type="GO" id="GO:0007165">
    <property type="term" value="P:signal transduction"/>
    <property type="evidence" value="ECO:0007669"/>
    <property type="project" value="InterPro"/>
</dbReference>
<dbReference type="Gene3D" id="1.10.287.160">
    <property type="entry name" value="HR1 repeat"/>
    <property type="match status" value="3"/>
</dbReference>
<evidence type="ECO:0000256" key="1">
    <source>
        <dbReference type="ARBA" id="ARBA00022737"/>
    </source>
</evidence>
<dbReference type="CDD" id="cd11625">
    <property type="entry name" value="HR1_PKN_3"/>
    <property type="match status" value="1"/>
</dbReference>
<dbReference type="CDD" id="cd11623">
    <property type="entry name" value="HR1_PKN_2"/>
    <property type="match status" value="1"/>
</dbReference>
<evidence type="ECO:0000259" key="5">
    <source>
        <dbReference type="PROSITE" id="PS51860"/>
    </source>
</evidence>
<feature type="domain" description="REM-1" evidence="5">
    <location>
        <begin position="7"/>
        <end position="81"/>
    </location>
</feature>
<dbReference type="InterPro" id="IPR037313">
    <property type="entry name" value="PKN_HR1_1"/>
</dbReference>
<dbReference type="SUPFAM" id="SSF49562">
    <property type="entry name" value="C2 domain (Calcium/lipid-binding domain, CaLB)"/>
    <property type="match status" value="1"/>
</dbReference>
<reference evidence="6" key="1">
    <citation type="submission" date="2020-11" db="EMBL/GenBank/DDBJ databases">
        <authorList>
            <person name="Tran Van P."/>
        </authorList>
    </citation>
    <scope>NUCLEOTIDE SEQUENCE</scope>
</reference>
<feature type="non-terminal residue" evidence="6">
    <location>
        <position position="545"/>
    </location>
</feature>
<dbReference type="SUPFAM" id="SSF46585">
    <property type="entry name" value="HR1 repeat"/>
    <property type="match status" value="3"/>
</dbReference>
<gene>
    <name evidence="6" type="ORF">OSB1V03_LOCUS19973</name>
</gene>
<accession>A0A7R9QG29</accession>
<sequence>KYGLPQDLSDSDLQLKLKDLKLNVKEEIRKELKIKEGAENLRRVTTDKKSLSNVNSIVKKSNNKLQELQEDLQELNAHIVVNHSGGYHSIGTNDAGDPTSDREEFDTTGGDNQMVSANTQRLLSLEKQLDIEMKVKNGAENMIQMYSGSQVKDSRLNKKLLAEAQQMLADAKAKIEYIRMMIMKVKQKEFNDNHDNNGQSAAITTGGNDSYGAKLPEIMSPLELRTEELRHRLKVECAVVDGAKNVIKLLQSSKVTDKKALQEAQSSLFESSQKVDVLRKALDMCRQQLPPGSPKSAALKLELESSQCVNPTIYSPTIAYSTGGRHSVQSTTPTTISKPAAVTGKLEVRLIGCQGLLEDVPGRSRTNSVSGDSLRSVLRSSKLGRTSSRSYSIKDEISNEIMAVLKLDNVSAGQTTWKPSAQKAWDQRFSLDLDRSRELEIQILWHDWRSLCALKFLRLEEFIDDNRHGIALHLEPQGILFAEIKFVNPMISRKPKLQRQKLFRHKGKNFLRPNQMNINVATWGRLMKRSLPQASSDQNIASPPP</sequence>
<dbReference type="PROSITE" id="PS51860">
    <property type="entry name" value="REM_1"/>
    <property type="match status" value="3"/>
</dbReference>
<evidence type="ECO:0000256" key="4">
    <source>
        <dbReference type="SAM" id="MobiDB-lite"/>
    </source>
</evidence>
<feature type="region of interest" description="Disordered" evidence="4">
    <location>
        <begin position="86"/>
        <end position="113"/>
    </location>
</feature>
<dbReference type="AlphaFoldDB" id="A0A7R9QG29"/>
<evidence type="ECO:0000256" key="2">
    <source>
        <dbReference type="PROSITE-ProRule" id="PRU01207"/>
    </source>
</evidence>
<keyword evidence="7" id="KW-1185">Reference proteome</keyword>
<keyword evidence="1" id="KW-0677">Repeat</keyword>
<evidence type="ECO:0000256" key="3">
    <source>
        <dbReference type="SAM" id="Coils"/>
    </source>
</evidence>
<dbReference type="GO" id="GO:0004674">
    <property type="term" value="F:protein serine/threonine kinase activity"/>
    <property type="evidence" value="ECO:0007669"/>
    <property type="project" value="InterPro"/>
</dbReference>
<dbReference type="EMBL" id="OC885584">
    <property type="protein sequence ID" value="CAD7644265.1"/>
    <property type="molecule type" value="Genomic_DNA"/>
</dbReference>
<dbReference type="FunFam" id="1.10.287.160:FF:000002">
    <property type="entry name" value="Putative serine/threonine-protein kinase N2"/>
    <property type="match status" value="1"/>
</dbReference>
<dbReference type="Proteomes" id="UP000759131">
    <property type="component" value="Unassembled WGS sequence"/>
</dbReference>
<dbReference type="InterPro" id="IPR011072">
    <property type="entry name" value="HR1_rho-bd"/>
</dbReference>
<dbReference type="InterPro" id="IPR035892">
    <property type="entry name" value="C2_domain_sf"/>
</dbReference>
<feature type="non-terminal residue" evidence="6">
    <location>
        <position position="1"/>
    </location>
</feature>
<proteinExistence type="predicted"/>
<feature type="domain" description="REM-1" evidence="5">
    <location>
        <begin position="210"/>
        <end position="291"/>
    </location>
</feature>
<dbReference type="OrthoDB" id="63267at2759"/>
<dbReference type="SMART" id="SM00742">
    <property type="entry name" value="Hr1"/>
    <property type="match status" value="3"/>
</dbReference>
<name>A0A7R9QG29_9ACAR</name>
<organism evidence="6">
    <name type="scientific">Medioppia subpectinata</name>
    <dbReference type="NCBI Taxonomy" id="1979941"/>
    <lineage>
        <taxon>Eukaryota</taxon>
        <taxon>Metazoa</taxon>
        <taxon>Ecdysozoa</taxon>
        <taxon>Arthropoda</taxon>
        <taxon>Chelicerata</taxon>
        <taxon>Arachnida</taxon>
        <taxon>Acari</taxon>
        <taxon>Acariformes</taxon>
        <taxon>Sarcoptiformes</taxon>
        <taxon>Oribatida</taxon>
        <taxon>Brachypylina</taxon>
        <taxon>Oppioidea</taxon>
        <taxon>Oppiidae</taxon>
        <taxon>Medioppia</taxon>
    </lineage>
</organism>
<dbReference type="InterPro" id="IPR036274">
    <property type="entry name" value="HR1_rpt_sf"/>
</dbReference>
<feature type="domain" description="REM-1" evidence="5">
    <location>
        <begin position="106"/>
        <end position="191"/>
    </location>
</feature>
<protein>
    <recommendedName>
        <fullName evidence="5">REM-1 domain-containing protein</fullName>
    </recommendedName>
</protein>
<dbReference type="GO" id="GO:0031267">
    <property type="term" value="F:small GTPase binding"/>
    <property type="evidence" value="ECO:0007669"/>
    <property type="project" value="InterPro"/>
</dbReference>
<evidence type="ECO:0000313" key="6">
    <source>
        <dbReference type="EMBL" id="CAD7644265.1"/>
    </source>
</evidence>
<feature type="coiled-coil region" evidence="3">
    <location>
        <begin position="51"/>
        <end position="78"/>
    </location>
</feature>
<evidence type="ECO:0000313" key="7">
    <source>
        <dbReference type="Proteomes" id="UP000759131"/>
    </source>
</evidence>